<comment type="caution">
    <text evidence="1">The sequence shown here is derived from an EMBL/GenBank/DDBJ whole genome shotgun (WGS) entry which is preliminary data.</text>
</comment>
<dbReference type="OrthoDB" id="1748577at2759"/>
<dbReference type="SUPFAM" id="SSF52029">
    <property type="entry name" value="GroEL apical domain-like"/>
    <property type="match status" value="1"/>
</dbReference>
<reference evidence="1" key="1">
    <citation type="journal article" date="2020" name="New Phytol.">
        <title>Comparative genomics reveals dynamic genome evolution in host specialist ectomycorrhizal fungi.</title>
        <authorList>
            <person name="Lofgren L.A."/>
            <person name="Nguyen N.H."/>
            <person name="Vilgalys R."/>
            <person name="Ruytinx J."/>
            <person name="Liao H.L."/>
            <person name="Branco S."/>
            <person name="Kuo A."/>
            <person name="LaButti K."/>
            <person name="Lipzen A."/>
            <person name="Andreopoulos W."/>
            <person name="Pangilinan J."/>
            <person name="Riley R."/>
            <person name="Hundley H."/>
            <person name="Na H."/>
            <person name="Barry K."/>
            <person name="Grigoriev I.V."/>
            <person name="Stajich J.E."/>
            <person name="Kennedy P.G."/>
        </authorList>
    </citation>
    <scope>NUCLEOTIDE SEQUENCE</scope>
    <source>
        <strain evidence="1">MN1</strain>
    </source>
</reference>
<dbReference type="GO" id="GO:0005524">
    <property type="term" value="F:ATP binding"/>
    <property type="evidence" value="ECO:0007669"/>
    <property type="project" value="InterPro"/>
</dbReference>
<dbReference type="GeneID" id="64634769"/>
<evidence type="ECO:0000313" key="1">
    <source>
        <dbReference type="EMBL" id="KAG1810637.1"/>
    </source>
</evidence>
<protein>
    <submittedName>
        <fullName evidence="1">Uncharacterized protein</fullName>
    </submittedName>
</protein>
<dbReference type="EMBL" id="JABBWG010000032">
    <property type="protein sequence ID" value="KAG1810637.1"/>
    <property type="molecule type" value="Genomic_DNA"/>
</dbReference>
<keyword evidence="2" id="KW-1185">Reference proteome</keyword>
<dbReference type="RefSeq" id="XP_041189533.1">
    <property type="nucleotide sequence ID" value="XM_041340753.1"/>
</dbReference>
<dbReference type="AlphaFoldDB" id="A0A9P7JA60"/>
<sequence>MSPQVYVPSAPPPPSDITSAMQSMLHVLFLPTPFKSSVHAEAALFGREPDGNPTQILDTALTLTPSKRIKKKFWRESGRLHVHWHCPSRNKDTVLKNADEMLNFTCSKEQQLERIFKEIADSGIRVIAGSSVGDLALYYPNRFNIKVLSKSDSRRVAHVVNATPLARVSTLTPKEASYVDIFEMTEIDGDRVTVLCQLAHGEDGHQSHAEETRTVLRGRGRWPIISTTSSAPLRLLL</sequence>
<dbReference type="Pfam" id="PF00118">
    <property type="entry name" value="Cpn60_TCP1"/>
    <property type="match status" value="1"/>
</dbReference>
<organism evidence="1 2">
    <name type="scientific">Suillus subaureus</name>
    <dbReference type="NCBI Taxonomy" id="48587"/>
    <lineage>
        <taxon>Eukaryota</taxon>
        <taxon>Fungi</taxon>
        <taxon>Dikarya</taxon>
        <taxon>Basidiomycota</taxon>
        <taxon>Agaricomycotina</taxon>
        <taxon>Agaricomycetes</taxon>
        <taxon>Agaricomycetidae</taxon>
        <taxon>Boletales</taxon>
        <taxon>Suillineae</taxon>
        <taxon>Suillaceae</taxon>
        <taxon>Suillus</taxon>
    </lineage>
</organism>
<name>A0A9P7JA60_9AGAM</name>
<accession>A0A9P7JA60</accession>
<dbReference type="InterPro" id="IPR027409">
    <property type="entry name" value="GroEL-like_apical_dom_sf"/>
</dbReference>
<proteinExistence type="predicted"/>
<evidence type="ECO:0000313" key="2">
    <source>
        <dbReference type="Proteomes" id="UP000807769"/>
    </source>
</evidence>
<dbReference type="Gene3D" id="3.50.7.10">
    <property type="entry name" value="GroEL"/>
    <property type="match status" value="1"/>
</dbReference>
<dbReference type="InterPro" id="IPR002423">
    <property type="entry name" value="Cpn60/GroEL/TCP-1"/>
</dbReference>
<dbReference type="Proteomes" id="UP000807769">
    <property type="component" value="Unassembled WGS sequence"/>
</dbReference>
<gene>
    <name evidence="1" type="ORF">BJ212DRAFT_1484212</name>
</gene>